<keyword evidence="7 17" id="KW-0732">Signal</keyword>
<dbReference type="SMART" id="SM00936">
    <property type="entry name" value="PBP5_C"/>
    <property type="match status" value="1"/>
</dbReference>
<keyword evidence="5 19" id="KW-0121">Carboxypeptidase</keyword>
<keyword evidence="11" id="KW-0961">Cell wall biogenesis/degradation</keyword>
<keyword evidence="8" id="KW-0378">Hydrolase</keyword>
<comment type="similarity">
    <text evidence="3 15">Belongs to the peptidase S11 family.</text>
</comment>
<dbReference type="InterPro" id="IPR037167">
    <property type="entry name" value="Peptidase_S11_C_sf"/>
</dbReference>
<reference evidence="19" key="1">
    <citation type="submission" date="2021-01" db="EMBL/GenBank/DDBJ databases">
        <title>Genome public.</title>
        <authorList>
            <person name="Liu C."/>
            <person name="Sun Q."/>
        </authorList>
    </citation>
    <scope>NUCLEOTIDE SEQUENCE</scope>
    <source>
        <strain evidence="19">M6</strain>
    </source>
</reference>
<accession>A0A934TYV2</accession>
<evidence type="ECO:0000256" key="4">
    <source>
        <dbReference type="ARBA" id="ARBA00012448"/>
    </source>
</evidence>
<dbReference type="Gene3D" id="3.40.710.10">
    <property type="entry name" value="DD-peptidase/beta-lactamase superfamily"/>
    <property type="match status" value="1"/>
</dbReference>
<evidence type="ECO:0000256" key="13">
    <source>
        <dbReference type="PIRSR" id="PIRSR618044-1"/>
    </source>
</evidence>
<keyword evidence="10" id="KW-0573">Peptidoglycan synthesis</keyword>
<gene>
    <name evidence="19" type="ORF">JKK62_00290</name>
</gene>
<evidence type="ECO:0000313" key="19">
    <source>
        <dbReference type="EMBL" id="MBK6087108.1"/>
    </source>
</evidence>
<dbReference type="GO" id="GO:0009252">
    <property type="term" value="P:peptidoglycan biosynthetic process"/>
    <property type="evidence" value="ECO:0007669"/>
    <property type="project" value="UniProtKB-KW"/>
</dbReference>
<dbReference type="InterPro" id="IPR012907">
    <property type="entry name" value="Peptidase_S11_C"/>
</dbReference>
<sequence>MKRIVSFVMVLIVICVTMISASAVDYGCNVETKSKGVYLENLDTGAVILTKSAEEKMYPASTTKIMTYAIVADHVTDFDNTMVDINEAVFKDLDIESTVMGLSKHVGEKYSIRDLLYGMMLPSGNDAALVLADYVGGGSISAFVEKMNAKAQELGCTGTNFVNPHGLHDPNHYSTAKDMATITKYAISKPDFMTITSTVSYTPARFDQPLTNTNYMMINNADTAKYYYPNVKGVKTGYTDEAGKCLVTTASKDGLTYLIVCLGADYSFAEDINYAMLDSCDLYDWVFENMAQRTVYSATEVVKTVKVNYGKGEDKVSLMPQGELTALLPKNYDQSLVKVEVDCEDSVDAPVSRGQAIGKVTVTYDDMTVGTTEAIASKDIELDKAKVFWSNLADWFKKNFILIVIIAVVIIILIIILAVVANSRKRKRERERSRRRYRDY</sequence>
<dbReference type="PANTHER" id="PTHR21581">
    <property type="entry name" value="D-ALANYL-D-ALANINE CARBOXYPEPTIDASE"/>
    <property type="match status" value="1"/>
</dbReference>
<dbReference type="InterPro" id="IPR018044">
    <property type="entry name" value="Peptidase_S11"/>
</dbReference>
<evidence type="ECO:0000256" key="10">
    <source>
        <dbReference type="ARBA" id="ARBA00022984"/>
    </source>
</evidence>
<dbReference type="InterPro" id="IPR015956">
    <property type="entry name" value="Peniciliin-bd_prot_C_sf"/>
</dbReference>
<dbReference type="Proteomes" id="UP000633365">
    <property type="component" value="Unassembled WGS sequence"/>
</dbReference>
<keyword evidence="6" id="KW-0645">Protease</keyword>
<dbReference type="Pfam" id="PF00768">
    <property type="entry name" value="Peptidase_S11"/>
    <property type="match status" value="1"/>
</dbReference>
<evidence type="ECO:0000256" key="17">
    <source>
        <dbReference type="SAM" id="SignalP"/>
    </source>
</evidence>
<keyword evidence="20" id="KW-1185">Reference proteome</keyword>
<feature type="active site" description="Acyl-ester intermediate" evidence="13">
    <location>
        <position position="61"/>
    </location>
</feature>
<evidence type="ECO:0000259" key="18">
    <source>
        <dbReference type="SMART" id="SM00936"/>
    </source>
</evidence>
<comment type="function">
    <text evidence="1">Removes C-terminal D-alanyl residues from sugar-peptide cell wall precursors.</text>
</comment>
<dbReference type="EC" id="3.4.16.4" evidence="4"/>
<dbReference type="GO" id="GO:0009002">
    <property type="term" value="F:serine-type D-Ala-D-Ala carboxypeptidase activity"/>
    <property type="evidence" value="ECO:0007669"/>
    <property type="project" value="UniProtKB-EC"/>
</dbReference>
<dbReference type="AlphaFoldDB" id="A0A934TYV2"/>
<evidence type="ECO:0000313" key="20">
    <source>
        <dbReference type="Proteomes" id="UP000633365"/>
    </source>
</evidence>
<feature type="chain" id="PRO_5037965233" description="serine-type D-Ala-D-Ala carboxypeptidase" evidence="17">
    <location>
        <begin position="24"/>
        <end position="440"/>
    </location>
</feature>
<dbReference type="SUPFAM" id="SSF56601">
    <property type="entry name" value="beta-lactamase/transpeptidase-like"/>
    <property type="match status" value="1"/>
</dbReference>
<keyword evidence="9" id="KW-0133">Cell shape</keyword>
<evidence type="ECO:0000256" key="5">
    <source>
        <dbReference type="ARBA" id="ARBA00022645"/>
    </source>
</evidence>
<dbReference type="EMBL" id="JAEQMG010000010">
    <property type="protein sequence ID" value="MBK6087108.1"/>
    <property type="molecule type" value="Genomic_DNA"/>
</dbReference>
<keyword evidence="16" id="KW-0812">Transmembrane</keyword>
<dbReference type="SUPFAM" id="SSF69189">
    <property type="entry name" value="Penicillin-binding protein associated domain"/>
    <property type="match status" value="1"/>
</dbReference>
<protein>
    <recommendedName>
        <fullName evidence="4">serine-type D-Ala-D-Ala carboxypeptidase</fullName>
        <ecNumber evidence="4">3.4.16.4</ecNumber>
    </recommendedName>
</protein>
<dbReference type="GO" id="GO:0071555">
    <property type="term" value="P:cell wall organization"/>
    <property type="evidence" value="ECO:0007669"/>
    <property type="project" value="UniProtKB-KW"/>
</dbReference>
<feature type="domain" description="Peptidase S11 D-Ala-D-Ala carboxypeptidase A C-terminal" evidence="18">
    <location>
        <begin position="290"/>
        <end position="382"/>
    </location>
</feature>
<evidence type="ECO:0000256" key="3">
    <source>
        <dbReference type="ARBA" id="ARBA00007164"/>
    </source>
</evidence>
<evidence type="ECO:0000256" key="16">
    <source>
        <dbReference type="SAM" id="Phobius"/>
    </source>
</evidence>
<name>A0A934TYV2_9FIRM</name>
<comment type="pathway">
    <text evidence="2">Cell wall biogenesis; peptidoglycan biosynthesis.</text>
</comment>
<evidence type="ECO:0000256" key="12">
    <source>
        <dbReference type="ARBA" id="ARBA00034000"/>
    </source>
</evidence>
<dbReference type="GO" id="GO:0006508">
    <property type="term" value="P:proteolysis"/>
    <property type="evidence" value="ECO:0007669"/>
    <property type="project" value="UniProtKB-KW"/>
</dbReference>
<comment type="catalytic activity">
    <reaction evidence="12">
        <text>Preferential cleavage: (Ac)2-L-Lys-D-Ala-|-D-Ala. Also transpeptidation of peptidyl-alanyl moieties that are N-acyl substituents of D-alanine.</text>
        <dbReference type="EC" id="3.4.16.4"/>
    </reaction>
</comment>
<evidence type="ECO:0000256" key="7">
    <source>
        <dbReference type="ARBA" id="ARBA00022729"/>
    </source>
</evidence>
<evidence type="ECO:0000256" key="6">
    <source>
        <dbReference type="ARBA" id="ARBA00022670"/>
    </source>
</evidence>
<dbReference type="InterPro" id="IPR012338">
    <property type="entry name" value="Beta-lactam/transpept-like"/>
</dbReference>
<keyword evidence="16" id="KW-1133">Transmembrane helix</keyword>
<feature type="binding site" evidence="14">
    <location>
        <position position="235"/>
    </location>
    <ligand>
        <name>substrate</name>
    </ligand>
</feature>
<keyword evidence="16" id="KW-0472">Membrane</keyword>
<organism evidence="19 20">
    <name type="scientific">Ruminococcus difficilis</name>
    <dbReference type="NCBI Taxonomy" id="2763069"/>
    <lineage>
        <taxon>Bacteria</taxon>
        <taxon>Bacillati</taxon>
        <taxon>Bacillota</taxon>
        <taxon>Clostridia</taxon>
        <taxon>Eubacteriales</taxon>
        <taxon>Oscillospiraceae</taxon>
        <taxon>Ruminococcus</taxon>
    </lineage>
</organism>
<evidence type="ECO:0000256" key="11">
    <source>
        <dbReference type="ARBA" id="ARBA00023316"/>
    </source>
</evidence>
<dbReference type="Gene3D" id="2.60.410.10">
    <property type="entry name" value="D-Ala-D-Ala carboxypeptidase, C-terminal domain"/>
    <property type="match status" value="1"/>
</dbReference>
<evidence type="ECO:0000256" key="9">
    <source>
        <dbReference type="ARBA" id="ARBA00022960"/>
    </source>
</evidence>
<feature type="signal peptide" evidence="17">
    <location>
        <begin position="1"/>
        <end position="23"/>
    </location>
</feature>
<evidence type="ECO:0000256" key="14">
    <source>
        <dbReference type="PIRSR" id="PIRSR618044-2"/>
    </source>
</evidence>
<evidence type="ECO:0000256" key="1">
    <source>
        <dbReference type="ARBA" id="ARBA00003217"/>
    </source>
</evidence>
<dbReference type="PRINTS" id="PR00725">
    <property type="entry name" value="DADACBPTASE1"/>
</dbReference>
<feature type="active site" description="Acyl-ester intermediate" evidence="13">
    <location>
        <position position="64"/>
    </location>
</feature>
<feature type="active site" evidence="13">
    <location>
        <position position="123"/>
    </location>
</feature>
<dbReference type="PANTHER" id="PTHR21581:SF33">
    <property type="entry name" value="D-ALANYL-D-ALANINE CARBOXYPEPTIDASE DACB"/>
    <property type="match status" value="1"/>
</dbReference>
<proteinExistence type="inferred from homology"/>
<evidence type="ECO:0000256" key="2">
    <source>
        <dbReference type="ARBA" id="ARBA00004752"/>
    </source>
</evidence>
<dbReference type="GO" id="GO:0008360">
    <property type="term" value="P:regulation of cell shape"/>
    <property type="evidence" value="ECO:0007669"/>
    <property type="project" value="UniProtKB-KW"/>
</dbReference>
<evidence type="ECO:0000256" key="8">
    <source>
        <dbReference type="ARBA" id="ARBA00022801"/>
    </source>
</evidence>
<dbReference type="Pfam" id="PF07943">
    <property type="entry name" value="PBP5_C"/>
    <property type="match status" value="1"/>
</dbReference>
<feature type="transmembrane region" description="Helical" evidence="16">
    <location>
        <begin position="400"/>
        <end position="422"/>
    </location>
</feature>
<dbReference type="InterPro" id="IPR001967">
    <property type="entry name" value="Peptidase_S11_N"/>
</dbReference>
<comment type="caution">
    <text evidence="19">The sequence shown here is derived from an EMBL/GenBank/DDBJ whole genome shotgun (WGS) entry which is preliminary data.</text>
</comment>
<dbReference type="RefSeq" id="WP_186833566.1">
    <property type="nucleotide sequence ID" value="NZ_JAEQMG010000010.1"/>
</dbReference>
<evidence type="ECO:0000256" key="15">
    <source>
        <dbReference type="RuleBase" id="RU004016"/>
    </source>
</evidence>